<sequence>MKGIIDRFEGDIVVIEIDGVARDYARSSVSDCAQAGDCVAFIEGKWVTDEAETENRAGKVKKLMDNVWED</sequence>
<protein>
    <recommendedName>
        <fullName evidence="3">DUF3006 domain-containing protein</fullName>
    </recommendedName>
</protein>
<evidence type="ECO:0000313" key="1">
    <source>
        <dbReference type="EMBL" id="CAH1203627.1"/>
    </source>
</evidence>
<comment type="caution">
    <text evidence="1">The sequence shown here is derived from an EMBL/GenBank/DDBJ whole genome shotgun (WGS) entry which is preliminary data.</text>
</comment>
<dbReference type="EMBL" id="CAKMMF010000009">
    <property type="protein sequence ID" value="CAH1203627.1"/>
    <property type="molecule type" value="Genomic_DNA"/>
</dbReference>
<dbReference type="Pfam" id="PF11213">
    <property type="entry name" value="DUF3006"/>
    <property type="match status" value="1"/>
</dbReference>
<organism evidence="1 2">
    <name type="scientific">Paenibacillus plantiphilus</name>
    <dbReference type="NCBI Taxonomy" id="2905650"/>
    <lineage>
        <taxon>Bacteria</taxon>
        <taxon>Bacillati</taxon>
        <taxon>Bacillota</taxon>
        <taxon>Bacilli</taxon>
        <taxon>Bacillales</taxon>
        <taxon>Paenibacillaceae</taxon>
        <taxon>Paenibacillus</taxon>
    </lineage>
</organism>
<accession>A0ABN8GBQ2</accession>
<keyword evidence="2" id="KW-1185">Reference proteome</keyword>
<name>A0ABN8GBQ2_9BACL</name>
<evidence type="ECO:0000313" key="2">
    <source>
        <dbReference type="Proteomes" id="UP000838686"/>
    </source>
</evidence>
<reference evidence="1" key="1">
    <citation type="submission" date="2022-01" db="EMBL/GenBank/DDBJ databases">
        <authorList>
            <person name="Criscuolo A."/>
        </authorList>
    </citation>
    <scope>NUCLEOTIDE SEQUENCE</scope>
    <source>
        <strain evidence="1">CIP111893</strain>
    </source>
</reference>
<dbReference type="Proteomes" id="UP000838686">
    <property type="component" value="Unassembled WGS sequence"/>
</dbReference>
<gene>
    <name evidence="1" type="ORF">PAECIP111893_02016</name>
</gene>
<dbReference type="RefSeq" id="WP_236340958.1">
    <property type="nucleotide sequence ID" value="NZ_CAKMMF010000009.1"/>
</dbReference>
<proteinExistence type="predicted"/>
<dbReference type="InterPro" id="IPR021377">
    <property type="entry name" value="DUF3006"/>
</dbReference>
<evidence type="ECO:0008006" key="3">
    <source>
        <dbReference type="Google" id="ProtNLM"/>
    </source>
</evidence>